<protein>
    <submittedName>
        <fullName evidence="2">Phosphoglycerate mutase</fullName>
    </submittedName>
</protein>
<dbReference type="InterPro" id="IPR050275">
    <property type="entry name" value="PGM_Phosphatase"/>
</dbReference>
<reference evidence="2 3" key="1">
    <citation type="submission" date="2008-02" db="EMBL/GenBank/DDBJ databases">
        <title>Complete sequence of Shewanella woodyi ATCC 51908.</title>
        <authorList>
            <consortium name="US DOE Joint Genome Institute"/>
            <person name="Copeland A."/>
            <person name="Lucas S."/>
            <person name="Lapidus A."/>
            <person name="Glavina del Rio T."/>
            <person name="Dalin E."/>
            <person name="Tice H."/>
            <person name="Bruce D."/>
            <person name="Goodwin L."/>
            <person name="Pitluck S."/>
            <person name="Sims D."/>
            <person name="Brettin T."/>
            <person name="Detter J.C."/>
            <person name="Han C."/>
            <person name="Kuske C.R."/>
            <person name="Schmutz J."/>
            <person name="Larimer F."/>
            <person name="Land M."/>
            <person name="Hauser L."/>
            <person name="Kyrpides N."/>
            <person name="Lykidis A."/>
            <person name="Zhao J.-S."/>
            <person name="Richardson P."/>
        </authorList>
    </citation>
    <scope>NUCLEOTIDE SEQUENCE [LARGE SCALE GENOMIC DNA]</scope>
    <source>
        <strain evidence="3">ATCC 51908 / MS32</strain>
    </source>
</reference>
<dbReference type="GO" id="GO:0016791">
    <property type="term" value="F:phosphatase activity"/>
    <property type="evidence" value="ECO:0007669"/>
    <property type="project" value="TreeGrafter"/>
</dbReference>
<dbReference type="Pfam" id="PF00300">
    <property type="entry name" value="His_Phos_1"/>
    <property type="match status" value="1"/>
</dbReference>
<keyword evidence="1" id="KW-0732">Signal</keyword>
<dbReference type="EMBL" id="CP000961">
    <property type="protein sequence ID" value="ACA85284.1"/>
    <property type="molecule type" value="Genomic_DNA"/>
</dbReference>
<dbReference type="GO" id="GO:0005737">
    <property type="term" value="C:cytoplasm"/>
    <property type="evidence" value="ECO:0007669"/>
    <property type="project" value="TreeGrafter"/>
</dbReference>
<dbReference type="PANTHER" id="PTHR48100:SF1">
    <property type="entry name" value="HISTIDINE PHOSPHATASE FAMILY PROTEIN-RELATED"/>
    <property type="match status" value="1"/>
</dbReference>
<dbReference type="SUPFAM" id="SSF53254">
    <property type="entry name" value="Phosphoglycerate mutase-like"/>
    <property type="match status" value="1"/>
</dbReference>
<dbReference type="InterPro" id="IPR029033">
    <property type="entry name" value="His_PPase_superfam"/>
</dbReference>
<organism evidence="2 3">
    <name type="scientific">Shewanella woodyi (strain ATCC 51908 / MS32)</name>
    <dbReference type="NCBI Taxonomy" id="392500"/>
    <lineage>
        <taxon>Bacteria</taxon>
        <taxon>Pseudomonadati</taxon>
        <taxon>Pseudomonadota</taxon>
        <taxon>Gammaproteobacteria</taxon>
        <taxon>Alteromonadales</taxon>
        <taxon>Shewanellaceae</taxon>
        <taxon>Shewanella</taxon>
    </lineage>
</organism>
<dbReference type="PANTHER" id="PTHR48100">
    <property type="entry name" value="BROAD-SPECIFICITY PHOSPHATASE YOR283W-RELATED"/>
    <property type="match status" value="1"/>
</dbReference>
<dbReference type="RefSeq" id="WP_012323631.1">
    <property type="nucleotide sequence ID" value="NC_010506.1"/>
</dbReference>
<accession>B1KGF6</accession>
<dbReference type="SMART" id="SM00855">
    <property type="entry name" value="PGAM"/>
    <property type="match status" value="1"/>
</dbReference>
<name>B1KGF6_SHEWM</name>
<evidence type="ECO:0000313" key="2">
    <source>
        <dbReference type="EMBL" id="ACA85284.1"/>
    </source>
</evidence>
<dbReference type="InterPro" id="IPR013078">
    <property type="entry name" value="His_Pase_superF_clade-1"/>
</dbReference>
<dbReference type="HOGENOM" id="CLU_112476_1_0_6"/>
<dbReference type="KEGG" id="swd:Swoo_0991"/>
<dbReference type="STRING" id="392500.Swoo_0991"/>
<sequence length="179" mass="19666" precursor="true">MPRFLLSSIILLLFFTTPLLASEPKVSAIEPEGKVVILVRHAEKRQNQGKDPALTPAGEQRADQLRLALKEMPLSALYATPFKRTQETLKPISQSRDIAIKVMELDGGIEKHIREGAKAIKAETGNVLVAGHSNTISLLISALGGPEIDKITETDYNNIYILSISPENKVGLIHTKYDD</sequence>
<dbReference type="Proteomes" id="UP000002168">
    <property type="component" value="Chromosome"/>
</dbReference>
<gene>
    <name evidence="2" type="ordered locus">Swoo_0991</name>
</gene>
<feature type="chain" id="PRO_5002767337" evidence="1">
    <location>
        <begin position="22"/>
        <end position="179"/>
    </location>
</feature>
<dbReference type="Gene3D" id="3.40.50.1240">
    <property type="entry name" value="Phosphoglycerate mutase-like"/>
    <property type="match status" value="1"/>
</dbReference>
<dbReference type="eggNOG" id="COG0406">
    <property type="taxonomic scope" value="Bacteria"/>
</dbReference>
<keyword evidence="3" id="KW-1185">Reference proteome</keyword>
<dbReference type="CDD" id="cd07067">
    <property type="entry name" value="HP_PGM_like"/>
    <property type="match status" value="1"/>
</dbReference>
<feature type="signal peptide" evidence="1">
    <location>
        <begin position="1"/>
        <end position="21"/>
    </location>
</feature>
<evidence type="ECO:0000313" key="3">
    <source>
        <dbReference type="Proteomes" id="UP000002168"/>
    </source>
</evidence>
<dbReference type="AlphaFoldDB" id="B1KGF6"/>
<proteinExistence type="predicted"/>
<evidence type="ECO:0000256" key="1">
    <source>
        <dbReference type="SAM" id="SignalP"/>
    </source>
</evidence>